<dbReference type="InterPro" id="IPR036640">
    <property type="entry name" value="ABC1_TM_sf"/>
</dbReference>
<evidence type="ECO:0000313" key="11">
    <source>
        <dbReference type="EMBL" id="GBG24926.1"/>
    </source>
</evidence>
<dbReference type="SUPFAM" id="SSF90123">
    <property type="entry name" value="ABC transporter transmembrane region"/>
    <property type="match status" value="1"/>
</dbReference>
<comment type="caution">
    <text evidence="11">The sequence shown here is derived from an EMBL/GenBank/DDBJ whole genome shotgun (WGS) entry which is preliminary data.</text>
</comment>
<dbReference type="Gene3D" id="3.40.50.300">
    <property type="entry name" value="P-loop containing nucleotide triphosphate hydrolases"/>
    <property type="match status" value="1"/>
</dbReference>
<feature type="domain" description="ABC transporter" evidence="9">
    <location>
        <begin position="414"/>
        <end position="650"/>
    </location>
</feature>
<dbReference type="SUPFAM" id="SSF52540">
    <property type="entry name" value="P-loop containing nucleoside triphosphate hydrolases"/>
    <property type="match status" value="1"/>
</dbReference>
<dbReference type="OrthoDB" id="6500128at2759"/>
<dbReference type="InterPro" id="IPR039421">
    <property type="entry name" value="Type_1_exporter"/>
</dbReference>
<dbReference type="FunFam" id="1.20.1560.10:FF:000058">
    <property type="entry name" value="ABC transporter B family member 25"/>
    <property type="match status" value="1"/>
</dbReference>
<dbReference type="GO" id="GO:0005524">
    <property type="term" value="F:ATP binding"/>
    <property type="evidence" value="ECO:0007669"/>
    <property type="project" value="UniProtKB-KW"/>
</dbReference>
<keyword evidence="2" id="KW-0813">Transport</keyword>
<feature type="transmembrane region" description="Helical" evidence="8">
    <location>
        <begin position="20"/>
        <end position="39"/>
    </location>
</feature>
<dbReference type="Proteomes" id="UP000241890">
    <property type="component" value="Unassembled WGS sequence"/>
</dbReference>
<dbReference type="InterPro" id="IPR003439">
    <property type="entry name" value="ABC_transporter-like_ATP-bd"/>
</dbReference>
<dbReference type="SMART" id="SM00382">
    <property type="entry name" value="AAA"/>
    <property type="match status" value="1"/>
</dbReference>
<dbReference type="CDD" id="cd18573">
    <property type="entry name" value="ABC_6TM_ABCB10_like"/>
    <property type="match status" value="1"/>
</dbReference>
<dbReference type="GO" id="GO:0005743">
    <property type="term" value="C:mitochondrial inner membrane"/>
    <property type="evidence" value="ECO:0007669"/>
    <property type="project" value="UniProtKB-SubCell"/>
</dbReference>
<evidence type="ECO:0000256" key="4">
    <source>
        <dbReference type="ARBA" id="ARBA00022741"/>
    </source>
</evidence>
<dbReference type="InterPro" id="IPR011527">
    <property type="entry name" value="ABC1_TM_dom"/>
</dbReference>
<keyword evidence="5 11" id="KW-0067">ATP-binding</keyword>
<evidence type="ECO:0000313" key="12">
    <source>
        <dbReference type="Proteomes" id="UP000241890"/>
    </source>
</evidence>
<dbReference type="InterPro" id="IPR027417">
    <property type="entry name" value="P-loop_NTPase"/>
</dbReference>
<dbReference type="Gene3D" id="1.20.1560.10">
    <property type="entry name" value="ABC transporter type 1, transmembrane domain"/>
    <property type="match status" value="1"/>
</dbReference>
<reference evidence="11 12" key="1">
    <citation type="submission" date="2017-12" db="EMBL/GenBank/DDBJ databases">
        <title>Sequencing, de novo assembly and annotation of complete genome of a new Thraustochytrid species, strain FCC1311.</title>
        <authorList>
            <person name="Sedici K."/>
            <person name="Godart F."/>
            <person name="Aiese Cigliano R."/>
            <person name="Sanseverino W."/>
            <person name="Barakat M."/>
            <person name="Ortet P."/>
            <person name="Marechal E."/>
            <person name="Cagnac O."/>
            <person name="Amato A."/>
        </authorList>
    </citation>
    <scope>NUCLEOTIDE SEQUENCE [LARGE SCALE GENOMIC DNA]</scope>
</reference>
<evidence type="ECO:0000259" key="9">
    <source>
        <dbReference type="PROSITE" id="PS50893"/>
    </source>
</evidence>
<dbReference type="PROSITE" id="PS50929">
    <property type="entry name" value="ABC_TM1F"/>
    <property type="match status" value="1"/>
</dbReference>
<dbReference type="Pfam" id="PF00664">
    <property type="entry name" value="ABC_membrane"/>
    <property type="match status" value="1"/>
</dbReference>
<organism evidence="11 12">
    <name type="scientific">Hondaea fermentalgiana</name>
    <dbReference type="NCBI Taxonomy" id="2315210"/>
    <lineage>
        <taxon>Eukaryota</taxon>
        <taxon>Sar</taxon>
        <taxon>Stramenopiles</taxon>
        <taxon>Bigyra</taxon>
        <taxon>Labyrinthulomycetes</taxon>
        <taxon>Thraustochytrida</taxon>
        <taxon>Thraustochytriidae</taxon>
        <taxon>Hondaea</taxon>
    </lineage>
</organism>
<evidence type="ECO:0000256" key="7">
    <source>
        <dbReference type="ARBA" id="ARBA00023136"/>
    </source>
</evidence>
<dbReference type="GO" id="GO:0016887">
    <property type="term" value="F:ATP hydrolysis activity"/>
    <property type="evidence" value="ECO:0007669"/>
    <property type="project" value="InterPro"/>
</dbReference>
<dbReference type="PROSITE" id="PS00211">
    <property type="entry name" value="ABC_TRANSPORTER_1"/>
    <property type="match status" value="1"/>
</dbReference>
<dbReference type="FunFam" id="3.40.50.300:FF:000403">
    <property type="entry name" value="ATP-binding cassette sub-family B member 8, mitochondrial"/>
    <property type="match status" value="1"/>
</dbReference>
<keyword evidence="4" id="KW-0547">Nucleotide-binding</keyword>
<dbReference type="PANTHER" id="PTHR43394:SF1">
    <property type="entry name" value="ATP-BINDING CASSETTE SUB-FAMILY B MEMBER 10, MITOCHONDRIAL"/>
    <property type="match status" value="1"/>
</dbReference>
<evidence type="ECO:0000259" key="10">
    <source>
        <dbReference type="PROSITE" id="PS50929"/>
    </source>
</evidence>
<evidence type="ECO:0000256" key="1">
    <source>
        <dbReference type="ARBA" id="ARBA00004448"/>
    </source>
</evidence>
<keyword evidence="6 8" id="KW-1133">Transmembrane helix</keyword>
<evidence type="ECO:0000256" key="3">
    <source>
        <dbReference type="ARBA" id="ARBA00022692"/>
    </source>
</evidence>
<dbReference type="InterPro" id="IPR003593">
    <property type="entry name" value="AAA+_ATPase"/>
</dbReference>
<evidence type="ECO:0000256" key="2">
    <source>
        <dbReference type="ARBA" id="ARBA00022448"/>
    </source>
</evidence>
<keyword evidence="3 8" id="KW-0812">Transmembrane</keyword>
<evidence type="ECO:0000256" key="6">
    <source>
        <dbReference type="ARBA" id="ARBA00022989"/>
    </source>
</evidence>
<dbReference type="FunCoup" id="A0A2R5G1M6">
    <property type="interactions" value="7"/>
</dbReference>
<accession>A0A2R5G1M6</accession>
<dbReference type="GO" id="GO:0015421">
    <property type="term" value="F:ABC-type oligopeptide transporter activity"/>
    <property type="evidence" value="ECO:0007669"/>
    <property type="project" value="TreeGrafter"/>
</dbReference>
<dbReference type="Pfam" id="PF00005">
    <property type="entry name" value="ABC_tran"/>
    <property type="match status" value="1"/>
</dbReference>
<evidence type="ECO:0000256" key="8">
    <source>
        <dbReference type="SAM" id="Phobius"/>
    </source>
</evidence>
<protein>
    <submittedName>
        <fullName evidence="11">ABC transporter ATP-binding protein</fullName>
    </submittedName>
</protein>
<dbReference type="InterPro" id="IPR017871">
    <property type="entry name" value="ABC_transporter-like_CS"/>
</dbReference>
<sequence>MAALRRILGMAAPESRLIGASMGTQVITSSISLVFPAAIGRILDLSLSDSTGLSPTLVAGTLTGLFIFQGALIVGRTAMLNVAGERLIARFRKQLFASILAQDLHFFDRSRTGELINRLSTDTQLVQKSVTGNLVSGLRSSFMVVGGTMMLFYTSPTLALVSLSVIPPVGVAARYFGRYLKGRQAKVQDALAETSTVAEEVIANIRTVRQFASEPLEVAKYNARIDTAYRRACEVGLASAWFDGSVHLAANFSLVAVLTFGGSQVMSGQLTAGALTSFLMYSLYVGFNITNLSSVYSDLMRGVGASSRIFGIIDRVPQMPSSITSARASRAGATTDPSTLPPSVLHSIYSLLDADEDPSQKKHPIGADFFGIVQEERDRHITPPGTSVLARSGYDELADQISATLETPPIKGEIELRDVSFAYPLRSESPILQNLNLRLERGSMMALVGSSGSGKSTIGAMLMRMYDPQQGVVLIDGVDIRRIDPHWLRKHIGVVAQEPVLFSGTIEENIRYGNMDASMDQVYNAARAARALDFIEGFPNGFNTRVGERGVQLSGGQKQRVAIARAILKDPPIVILDEATSALDAESEFQVQQAIEEMMKGRSVVSIAHRLSTMRAADTIAVLEQGRIAEQGSFDELMQKGSALQNLVKRQL</sequence>
<dbReference type="AlphaFoldDB" id="A0A2R5G1M6"/>
<feature type="domain" description="ABC transmembrane type-1" evidence="10">
    <location>
        <begin position="26"/>
        <end position="301"/>
    </location>
</feature>
<comment type="subcellular location">
    <subcellularLocation>
        <location evidence="1">Mitochondrion inner membrane</location>
        <topology evidence="1">Multi-pass membrane protein</topology>
    </subcellularLocation>
</comment>
<dbReference type="PROSITE" id="PS50893">
    <property type="entry name" value="ABC_TRANSPORTER_2"/>
    <property type="match status" value="1"/>
</dbReference>
<dbReference type="PANTHER" id="PTHR43394">
    <property type="entry name" value="ATP-DEPENDENT PERMEASE MDL1, MITOCHONDRIAL"/>
    <property type="match status" value="1"/>
</dbReference>
<dbReference type="InParanoid" id="A0A2R5G1M6"/>
<gene>
    <name evidence="11" type="ORF">FCC1311_011432</name>
</gene>
<dbReference type="GO" id="GO:0090374">
    <property type="term" value="P:oligopeptide export from mitochondrion"/>
    <property type="evidence" value="ECO:0007669"/>
    <property type="project" value="TreeGrafter"/>
</dbReference>
<proteinExistence type="predicted"/>
<evidence type="ECO:0000256" key="5">
    <source>
        <dbReference type="ARBA" id="ARBA00022840"/>
    </source>
</evidence>
<keyword evidence="12" id="KW-1185">Reference proteome</keyword>
<dbReference type="EMBL" id="BEYU01000009">
    <property type="protein sequence ID" value="GBG24926.1"/>
    <property type="molecule type" value="Genomic_DNA"/>
</dbReference>
<name>A0A2R5G1M6_9STRA</name>
<feature type="transmembrane region" description="Helical" evidence="8">
    <location>
        <begin position="159"/>
        <end position="177"/>
    </location>
</feature>
<feature type="transmembrane region" description="Helical" evidence="8">
    <location>
        <begin position="59"/>
        <end position="83"/>
    </location>
</feature>
<dbReference type="CDD" id="cd03249">
    <property type="entry name" value="ABC_MTABC3_MDL1_MDL2"/>
    <property type="match status" value="1"/>
</dbReference>
<keyword evidence="7 8" id="KW-0472">Membrane</keyword>